<dbReference type="Proteomes" id="UP000223968">
    <property type="component" value="Unassembled WGS sequence"/>
</dbReference>
<evidence type="ECO:0000313" key="3">
    <source>
        <dbReference type="Proteomes" id="UP000223968"/>
    </source>
</evidence>
<evidence type="ECO:0000313" key="2">
    <source>
        <dbReference type="EMBL" id="PGH17730.1"/>
    </source>
</evidence>
<dbReference type="GO" id="GO:0020037">
    <property type="term" value="F:heme binding"/>
    <property type="evidence" value="ECO:0007669"/>
    <property type="project" value="InterPro"/>
</dbReference>
<organism evidence="2 3">
    <name type="scientific">Helicocarpus griseus UAMH5409</name>
    <dbReference type="NCBI Taxonomy" id="1447875"/>
    <lineage>
        <taxon>Eukaryota</taxon>
        <taxon>Fungi</taxon>
        <taxon>Dikarya</taxon>
        <taxon>Ascomycota</taxon>
        <taxon>Pezizomycotina</taxon>
        <taxon>Eurotiomycetes</taxon>
        <taxon>Eurotiomycetidae</taxon>
        <taxon>Onygenales</taxon>
        <taxon>Ajellomycetaceae</taxon>
        <taxon>Helicocarpus</taxon>
    </lineage>
</organism>
<proteinExistence type="predicted"/>
<reference evidence="2 3" key="1">
    <citation type="submission" date="2017-10" db="EMBL/GenBank/DDBJ databases">
        <title>Comparative genomics in systemic dimorphic fungi from Ajellomycetaceae.</title>
        <authorList>
            <person name="Munoz J.F."/>
            <person name="Mcewen J.G."/>
            <person name="Clay O.K."/>
            <person name="Cuomo C.A."/>
        </authorList>
    </citation>
    <scope>NUCLEOTIDE SEQUENCE [LARGE SCALE GENOMIC DNA]</scope>
    <source>
        <strain evidence="2 3">UAMH5409</strain>
    </source>
</reference>
<dbReference type="AlphaFoldDB" id="A0A2B7Y944"/>
<dbReference type="OrthoDB" id="10027058at2759"/>
<feature type="domain" description="Globin-sensor" evidence="1">
    <location>
        <begin position="23"/>
        <end position="213"/>
    </location>
</feature>
<name>A0A2B7Y944_9EURO</name>
<dbReference type="PANTHER" id="PTHR42071">
    <property type="entry name" value="PROTOGLOBIN DOMAIN-CONTAINING PROTEIN"/>
    <property type="match status" value="1"/>
</dbReference>
<dbReference type="Pfam" id="PF11563">
    <property type="entry name" value="Protoglobin"/>
    <property type="match status" value="1"/>
</dbReference>
<dbReference type="Gene3D" id="1.10.490.10">
    <property type="entry name" value="Globins"/>
    <property type="match status" value="1"/>
</dbReference>
<dbReference type="PANTHER" id="PTHR42071:SF1">
    <property type="entry name" value="GLOBIN-SENSOR DOMAIN-CONTAINING PROTEIN"/>
    <property type="match status" value="1"/>
</dbReference>
<dbReference type="InterPro" id="IPR012292">
    <property type="entry name" value="Globin/Proto"/>
</dbReference>
<dbReference type="InterPro" id="IPR044398">
    <property type="entry name" value="Globin-sensor_dom"/>
</dbReference>
<dbReference type="EMBL" id="PDNB01000008">
    <property type="protein sequence ID" value="PGH17730.1"/>
    <property type="molecule type" value="Genomic_DNA"/>
</dbReference>
<comment type="caution">
    <text evidence="2">The sequence shown here is derived from an EMBL/GenBank/DDBJ whole genome shotgun (WGS) entry which is preliminary data.</text>
</comment>
<sequence>MTVISDRPITHVDEASLSTDFKTRINYLKSFLKFTDEDGALIQAAKDVIAPALPTVLDTIYTHLLSFDITAQKFVPRQPEQEEQKGVGAATTVKELSLEHPNIVHRKDFLKNYLVKLVSNSDWSDESRFWDYLDKVGIMHTGQPGFKHRAKRPELRVEVMHMSLLLGFVEDIVLKATLGAEGLDLKTKTGVIAAFNKLLWIQNDLFQRHYVVEKPE</sequence>
<protein>
    <recommendedName>
        <fullName evidence="1">Globin-sensor domain-containing protein</fullName>
    </recommendedName>
</protein>
<accession>A0A2B7Y944</accession>
<gene>
    <name evidence="2" type="ORF">AJ79_00871</name>
</gene>
<dbReference type="GO" id="GO:0019825">
    <property type="term" value="F:oxygen binding"/>
    <property type="evidence" value="ECO:0007669"/>
    <property type="project" value="InterPro"/>
</dbReference>
<evidence type="ECO:0000259" key="1">
    <source>
        <dbReference type="Pfam" id="PF11563"/>
    </source>
</evidence>
<keyword evidence="3" id="KW-1185">Reference proteome</keyword>